<sequence length="232" mass="23991">MGFTIGGMRDIREIRRAPRHIRLGALPPEVTAVAEYTGLWGWDVLMGTRAVHAADGRVRCSCGGPCDTPGAHPARRGPVLSAGTTLAEVAERWSPVGKGASVLLATGTRFDAVEAPSAAAEYTVLRLERLGLRLGPVALRPDGSAWFVTAPGTADLLAATRPVGSLRGVGRGGHVLAPPSDLVGPGPMRWLRAPDPENVAAFPDARLLLGTLAAAAARGDRPVEPAGSRPGA</sequence>
<protein>
    <submittedName>
        <fullName evidence="2">DNA primase</fullName>
    </submittedName>
</protein>
<accession>A0ABX1ARP3</accession>
<gene>
    <name evidence="2" type="ORF">HCJ92_22595</name>
</gene>
<reference evidence="2 3" key="1">
    <citation type="submission" date="2020-03" db="EMBL/GenBank/DDBJ databases">
        <title>Draft genome of Streptomyces sp. ventii, isolated from the Axial Seamount in the Pacific Ocean, and resequencing of the two type strains Streptomyces lonarensis strain NCL 716 and Streptomyces bohaiensis strain 11A07.</title>
        <authorList>
            <person name="Loughran R.M."/>
            <person name="Pfannmuller K.M."/>
            <person name="Wasson B.J."/>
            <person name="Deadmond M.C."/>
            <person name="Paddock B.E."/>
            <person name="Koyack M.J."/>
            <person name="Gallegos D.A."/>
            <person name="Mitchell E.A."/>
            <person name="Ushijima B."/>
            <person name="Saw J.H."/>
            <person name="Mcphail K.L."/>
            <person name="Videau P."/>
        </authorList>
    </citation>
    <scope>NUCLEOTIDE SEQUENCE [LARGE SCALE GENOMIC DNA]</scope>
    <source>
        <strain evidence="3">5675061</strain>
    </source>
</reference>
<organism evidence="2 3">
    <name type="scientific">Streptomyces spiramenti</name>
    <dbReference type="NCBI Taxonomy" id="2720606"/>
    <lineage>
        <taxon>Bacteria</taxon>
        <taxon>Bacillati</taxon>
        <taxon>Actinomycetota</taxon>
        <taxon>Actinomycetes</taxon>
        <taxon>Kitasatosporales</taxon>
        <taxon>Streptomycetaceae</taxon>
        <taxon>Streptomyces</taxon>
    </lineage>
</organism>
<dbReference type="Proteomes" id="UP000746503">
    <property type="component" value="Unassembled WGS sequence"/>
</dbReference>
<evidence type="ECO:0000259" key="1">
    <source>
        <dbReference type="SMART" id="SM00943"/>
    </source>
</evidence>
<comment type="caution">
    <text evidence="2">The sequence shown here is derived from an EMBL/GenBank/DDBJ whole genome shotgun (WGS) entry which is preliminary data.</text>
</comment>
<dbReference type="InterPro" id="IPR015330">
    <property type="entry name" value="DNA_primase/pol_bifunc_N"/>
</dbReference>
<dbReference type="Pfam" id="PF09250">
    <property type="entry name" value="Prim-Pol"/>
    <property type="match status" value="1"/>
</dbReference>
<evidence type="ECO:0000313" key="3">
    <source>
        <dbReference type="Proteomes" id="UP000746503"/>
    </source>
</evidence>
<dbReference type="RefSeq" id="WP_167935467.1">
    <property type="nucleotide sequence ID" value="NZ_JAAVJB010000328.1"/>
</dbReference>
<keyword evidence="3" id="KW-1185">Reference proteome</keyword>
<dbReference type="EMBL" id="JAAVJB010000328">
    <property type="protein sequence ID" value="NJP68995.1"/>
    <property type="molecule type" value="Genomic_DNA"/>
</dbReference>
<evidence type="ECO:0000313" key="2">
    <source>
        <dbReference type="EMBL" id="NJP68995.1"/>
    </source>
</evidence>
<name>A0ABX1ARP3_9ACTN</name>
<proteinExistence type="predicted"/>
<dbReference type="SMART" id="SM00943">
    <property type="entry name" value="Prim-Pol"/>
    <property type="match status" value="1"/>
</dbReference>
<feature type="domain" description="DNA primase/polymerase bifunctional N-terminal" evidence="1">
    <location>
        <begin position="33"/>
        <end position="206"/>
    </location>
</feature>